<reference evidence="15 16" key="1">
    <citation type="submission" date="2019-06" db="EMBL/GenBank/DDBJ databases">
        <title>Genome Sequence of the Brown Rot Fungal Pathogen Monilinia fructicola.</title>
        <authorList>
            <person name="De Miccolis Angelini R.M."/>
            <person name="Landi L."/>
            <person name="Abate D."/>
            <person name="Pollastro S."/>
            <person name="Romanazzi G."/>
            <person name="Faretra F."/>
        </authorList>
    </citation>
    <scope>NUCLEOTIDE SEQUENCE [LARGE SCALE GENOMIC DNA]</scope>
    <source>
        <strain evidence="15 16">Mfrc123</strain>
    </source>
</reference>
<keyword evidence="5 10" id="KW-0931">ER-Golgi transport</keyword>
<evidence type="ECO:0000256" key="6">
    <source>
        <dbReference type="ARBA" id="ARBA00022927"/>
    </source>
</evidence>
<dbReference type="Pfam" id="PF14806">
    <property type="entry name" value="Coatomer_b_Cpla"/>
    <property type="match status" value="1"/>
</dbReference>
<sequence length="982" mass="109410">MATFLEQSYSLVHQDNAADVPTMSDLRTQLEKGTDESKVETMKRILTVMLNGDPMPQLLMHIIRFVMPSKYKPLKKLLYFYYEICPKLDASGKLKQEMILVCNGIRNDLQHPNEYIRGNTLRFLCKLRESELIEPCLAPTKACLEHRHAYVRKNAVFAVASIFQHSESLIPDAPELIAAFLETESDHTCKRNAFAALVSISHEKALAYLSSVFDGIPNADELLQLVELEFIRKDAVQNSQNKARYLRLIFDLLEAGASTVVYEAASSLTALTNNPVAVKAAASKFIELSIKEPDNNVKLIVLDKVDLLRQKNEGVLDDLTMEILRVLSSPDIDVRKKALDLALEMVSSKNVEDVVLLLKKELSKTVDQEYEKNAEYRQLLIHSIHQCAIKFSEVAESVVDLLMDFIADFNNTSAVDVISFVKEVVEKFPKLRPSIVERLVSTLSEVRAGKVYRGALWIVGEYSLEANDIKDAWRRIRASLGEIPILATEQRLLNEASDGQEPHEPEQINGHSKAAPTGSRRVLADGTYATESALTSQSAVTAKLEAVKAAQKPPLRQLILDGDYYLASVLSSTLTKLVMRHSEISSDNARTNALRAEAMLIMISIIRVGQSQFVKAPIDEDSVDRIMSCVRSLAEVAQNKQLESAFLEDTRKAFRDMVQVEEKKRAAKEAVEKAKSAVQVDDVVSIRQLAKKNTVDGADEIELDLEKATGGDSSVEDLSSKLSRVVQLTGFSDPVYAEAYVTVHQFDIVLDVLLVNQTTETLQNLSVEFATLGDLKVVEKPTTQNLGPHDFQNVQATIKVSSTDTGVIFGNVVYDGASSTENNVVILNDVHVDIMDYIQPAVCTETQFRTMWTEFEWENKVNINSKAKSLREFLNQLMACTNMNCLTPEASLKGDCQFLSANLYARSVFGEDALANLSIEKEGEDGPVTGFVRIRSRSWSLLEGVENDDEICMISCHVRANGHLGQVQLLIRRRGNRKALEG</sequence>
<dbReference type="InterPro" id="IPR011989">
    <property type="entry name" value="ARM-like"/>
</dbReference>
<keyword evidence="4" id="KW-0677">Repeat</keyword>
<keyword evidence="9 10" id="KW-0968">Cytoplasmic vesicle</keyword>
<dbReference type="GO" id="GO:0030126">
    <property type="term" value="C:COPI vesicle coat"/>
    <property type="evidence" value="ECO:0007669"/>
    <property type="project" value="InterPro"/>
</dbReference>
<protein>
    <recommendedName>
        <fullName evidence="10">Coatomer subunit beta</fullName>
    </recommendedName>
    <alternativeName>
        <fullName evidence="10">Beta-coat protein</fullName>
    </alternativeName>
</protein>
<evidence type="ECO:0000256" key="9">
    <source>
        <dbReference type="ARBA" id="ARBA00023329"/>
    </source>
</evidence>
<dbReference type="Pfam" id="PF07718">
    <property type="entry name" value="Coatamer_beta_C"/>
    <property type="match status" value="1"/>
</dbReference>
<evidence type="ECO:0000256" key="4">
    <source>
        <dbReference type="ARBA" id="ARBA00022737"/>
    </source>
</evidence>
<dbReference type="GO" id="GO:0005198">
    <property type="term" value="F:structural molecule activity"/>
    <property type="evidence" value="ECO:0007669"/>
    <property type="project" value="InterPro"/>
</dbReference>
<evidence type="ECO:0000313" key="15">
    <source>
        <dbReference type="EMBL" id="KAA8567274.1"/>
    </source>
</evidence>
<gene>
    <name evidence="15" type="ORF">EYC84_010309</name>
</gene>
<proteinExistence type="predicted"/>
<comment type="function">
    <text evidence="10">The coatomer is a cytosolic protein complex that binds to dilysine motifs and reversibly associates with Golgi non-clathrin-coated vesicles, which further mediate biosynthetic protein transport from the ER, via the Golgi up to the trans Golgi network. Coatomer complex is required for budding from Golgi membranes, and is essential for the retrograde Golgi-to-ER transport of dilysine-tagged proteins.</text>
</comment>
<dbReference type="GO" id="GO:0006886">
    <property type="term" value="P:intracellular protein transport"/>
    <property type="evidence" value="ECO:0007669"/>
    <property type="project" value="InterPro"/>
</dbReference>
<evidence type="ECO:0000256" key="2">
    <source>
        <dbReference type="ARBA" id="ARBA00022448"/>
    </source>
</evidence>
<dbReference type="EMBL" id="VICG01000011">
    <property type="protein sequence ID" value="KAA8567274.1"/>
    <property type="molecule type" value="Genomic_DNA"/>
</dbReference>
<feature type="domain" description="Clathrin/coatomer adaptor adaptin-like N-terminal" evidence="12">
    <location>
        <begin position="24"/>
        <end position="491"/>
    </location>
</feature>
<keyword evidence="6 10" id="KW-0653">Protein transport</keyword>
<evidence type="ECO:0000259" key="14">
    <source>
        <dbReference type="Pfam" id="PF14806"/>
    </source>
</evidence>
<evidence type="ECO:0000256" key="7">
    <source>
        <dbReference type="ARBA" id="ARBA00023034"/>
    </source>
</evidence>
<dbReference type="InterPro" id="IPR016460">
    <property type="entry name" value="COPB1"/>
</dbReference>
<evidence type="ECO:0000256" key="3">
    <source>
        <dbReference type="ARBA" id="ARBA00022490"/>
    </source>
</evidence>
<dbReference type="Pfam" id="PF01602">
    <property type="entry name" value="Adaptin_N"/>
    <property type="match status" value="1"/>
</dbReference>
<keyword evidence="2 10" id="KW-0813">Transport</keyword>
<dbReference type="Gene3D" id="1.25.10.10">
    <property type="entry name" value="Leucine-rich Repeat Variant"/>
    <property type="match status" value="1"/>
</dbReference>
<evidence type="ECO:0000256" key="5">
    <source>
        <dbReference type="ARBA" id="ARBA00022892"/>
    </source>
</evidence>
<comment type="caution">
    <text evidence="15">The sequence shown here is derived from an EMBL/GenBank/DDBJ whole genome shotgun (WGS) entry which is preliminary data.</text>
</comment>
<dbReference type="AlphaFoldDB" id="A0A5M9JD51"/>
<dbReference type="GO" id="GO:0006891">
    <property type="term" value="P:intra-Golgi vesicle-mediated transport"/>
    <property type="evidence" value="ECO:0007669"/>
    <property type="project" value="TreeGrafter"/>
</dbReference>
<keyword evidence="16" id="KW-1185">Reference proteome</keyword>
<evidence type="ECO:0000256" key="11">
    <source>
        <dbReference type="SAM" id="MobiDB-lite"/>
    </source>
</evidence>
<dbReference type="GO" id="GO:0000139">
    <property type="term" value="C:Golgi membrane"/>
    <property type="evidence" value="ECO:0007669"/>
    <property type="project" value="UniProtKB-SubCell"/>
</dbReference>
<evidence type="ECO:0000256" key="8">
    <source>
        <dbReference type="ARBA" id="ARBA00023136"/>
    </source>
</evidence>
<comment type="subcellular location">
    <subcellularLocation>
        <location evidence="10">Cytoplasm</location>
    </subcellularLocation>
    <subcellularLocation>
        <location evidence="1 10">Golgi apparatus membrane</location>
        <topology evidence="1 10">Peripheral membrane protein</topology>
        <orientation evidence="1 10">Cytoplasmic side</orientation>
    </subcellularLocation>
    <subcellularLocation>
        <location evidence="10">Cytoplasmic vesicle</location>
        <location evidence="10">COPI-coated vesicle membrane</location>
        <topology evidence="10">Peripheral membrane protein</topology>
        <orientation evidence="10">Cytoplasmic side</orientation>
    </subcellularLocation>
</comment>
<dbReference type="PANTHER" id="PTHR10635:SF0">
    <property type="entry name" value="COATOMER SUBUNIT BETA"/>
    <property type="match status" value="1"/>
</dbReference>
<organism evidence="15 16">
    <name type="scientific">Monilinia fructicola</name>
    <name type="common">Brown rot fungus</name>
    <name type="synonym">Ciboria fructicola</name>
    <dbReference type="NCBI Taxonomy" id="38448"/>
    <lineage>
        <taxon>Eukaryota</taxon>
        <taxon>Fungi</taxon>
        <taxon>Dikarya</taxon>
        <taxon>Ascomycota</taxon>
        <taxon>Pezizomycotina</taxon>
        <taxon>Leotiomycetes</taxon>
        <taxon>Helotiales</taxon>
        <taxon>Sclerotiniaceae</taxon>
        <taxon>Monilinia</taxon>
    </lineage>
</organism>
<dbReference type="InterPro" id="IPR002553">
    <property type="entry name" value="Clathrin/coatomer_adapt-like_N"/>
</dbReference>
<dbReference type="PIRSF" id="PIRSF005727">
    <property type="entry name" value="Coatomer_beta_subunit"/>
    <property type="match status" value="1"/>
</dbReference>
<feature type="domain" description="Coatomer beta subunit appendage platform" evidence="14">
    <location>
        <begin position="821"/>
        <end position="940"/>
    </location>
</feature>
<evidence type="ECO:0000259" key="12">
    <source>
        <dbReference type="Pfam" id="PF01602"/>
    </source>
</evidence>
<evidence type="ECO:0000256" key="10">
    <source>
        <dbReference type="PIRNR" id="PIRNR005727"/>
    </source>
</evidence>
<dbReference type="Proteomes" id="UP000322873">
    <property type="component" value="Unassembled WGS sequence"/>
</dbReference>
<dbReference type="PANTHER" id="PTHR10635">
    <property type="entry name" value="COATOMER SUBUNIT BETA"/>
    <property type="match status" value="1"/>
</dbReference>
<dbReference type="InterPro" id="IPR029446">
    <property type="entry name" value="COPB1_appendage_platform_dom"/>
</dbReference>
<feature type="region of interest" description="Disordered" evidence="11">
    <location>
        <begin position="496"/>
        <end position="518"/>
    </location>
</feature>
<keyword evidence="8 10" id="KW-0472">Membrane</keyword>
<evidence type="ECO:0000256" key="1">
    <source>
        <dbReference type="ARBA" id="ARBA00004255"/>
    </source>
</evidence>
<keyword evidence="7 10" id="KW-0333">Golgi apparatus</keyword>
<comment type="subunit">
    <text evidence="10">Oligomeric complex that consists of at least the alpha, beta, beta', gamma, delta, epsilon and zeta subunits.</text>
</comment>
<feature type="domain" description="Coatomer beta subunit C-terminal" evidence="13">
    <location>
        <begin position="680"/>
        <end position="816"/>
    </location>
</feature>
<dbReference type="GO" id="GO:0006888">
    <property type="term" value="P:endoplasmic reticulum to Golgi vesicle-mediated transport"/>
    <property type="evidence" value="ECO:0007669"/>
    <property type="project" value="TreeGrafter"/>
</dbReference>
<dbReference type="InterPro" id="IPR011710">
    <property type="entry name" value="Coatomer_bsu_C"/>
</dbReference>
<dbReference type="SUPFAM" id="SSF48371">
    <property type="entry name" value="ARM repeat"/>
    <property type="match status" value="1"/>
</dbReference>
<name>A0A5M9JD51_MONFR</name>
<dbReference type="FunFam" id="1.25.10.10:FF:000260">
    <property type="entry name" value="Coatomer subunit beta"/>
    <property type="match status" value="1"/>
</dbReference>
<keyword evidence="3 10" id="KW-0963">Cytoplasm</keyword>
<evidence type="ECO:0000313" key="16">
    <source>
        <dbReference type="Proteomes" id="UP000322873"/>
    </source>
</evidence>
<evidence type="ECO:0000259" key="13">
    <source>
        <dbReference type="Pfam" id="PF07718"/>
    </source>
</evidence>
<dbReference type="InterPro" id="IPR016024">
    <property type="entry name" value="ARM-type_fold"/>
</dbReference>
<accession>A0A5M9JD51</accession>
<dbReference type="VEuPathDB" id="FungiDB:MFRU_007g03140"/>